<sequence>MLAGLLRSEEPEAPPLFDQVLEELGLLFHPPADPRAAKWDMASWVAGQIADGSLDPAVGTHLIRADIAHDLGDPVELQPLVHCAYDLDGWEESWESPSRNSTGKRLRRQSGSSARGRQPRRGPEPQLFAPATWVGLPASWSGVTQRGCTEEAECPQRLPGTGAADWPIVTCDTL</sequence>
<name>A0A919GSH3_9ACTN</name>
<dbReference type="AlphaFoldDB" id="A0A919GSH3"/>
<proteinExistence type="predicted"/>
<dbReference type="Proteomes" id="UP000600026">
    <property type="component" value="Unassembled WGS sequence"/>
</dbReference>
<reference evidence="2" key="1">
    <citation type="submission" date="2020-09" db="EMBL/GenBank/DDBJ databases">
        <title>Whole genome shotgun sequence of Streptomyces xanthophaeus NBRC 12829.</title>
        <authorList>
            <person name="Komaki H."/>
            <person name="Tamura T."/>
        </authorList>
    </citation>
    <scope>NUCLEOTIDE SEQUENCE</scope>
    <source>
        <strain evidence="2">NBRC 12829</strain>
    </source>
</reference>
<accession>A0A919GSH3</accession>
<evidence type="ECO:0000313" key="2">
    <source>
        <dbReference type="EMBL" id="GHI82724.1"/>
    </source>
</evidence>
<evidence type="ECO:0000313" key="3">
    <source>
        <dbReference type="Proteomes" id="UP000600026"/>
    </source>
</evidence>
<keyword evidence="3" id="KW-1185">Reference proteome</keyword>
<comment type="caution">
    <text evidence="2">The sequence shown here is derived from an EMBL/GenBank/DDBJ whole genome shotgun (WGS) entry which is preliminary data.</text>
</comment>
<organism evidence="2 3">
    <name type="scientific">Streptomyces xanthophaeus</name>
    <dbReference type="NCBI Taxonomy" id="67385"/>
    <lineage>
        <taxon>Bacteria</taxon>
        <taxon>Bacillati</taxon>
        <taxon>Actinomycetota</taxon>
        <taxon>Actinomycetes</taxon>
        <taxon>Kitasatosporales</taxon>
        <taxon>Streptomycetaceae</taxon>
        <taxon>Streptomyces</taxon>
    </lineage>
</organism>
<dbReference type="EMBL" id="BNEE01000002">
    <property type="protein sequence ID" value="GHI82724.1"/>
    <property type="molecule type" value="Genomic_DNA"/>
</dbReference>
<protein>
    <submittedName>
        <fullName evidence="2">Uncharacterized protein</fullName>
    </submittedName>
</protein>
<gene>
    <name evidence="2" type="ORF">Sxan_00880</name>
</gene>
<evidence type="ECO:0000256" key="1">
    <source>
        <dbReference type="SAM" id="MobiDB-lite"/>
    </source>
</evidence>
<feature type="region of interest" description="Disordered" evidence="1">
    <location>
        <begin position="92"/>
        <end position="129"/>
    </location>
</feature>